<evidence type="ECO:0000313" key="4">
    <source>
        <dbReference type="EMBL" id="WZG09819.1"/>
    </source>
</evidence>
<dbReference type="RefSeq" id="WP_069824357.1">
    <property type="nucleotide sequence ID" value="NZ_CP133006.1"/>
</dbReference>
<dbReference type="Proteomes" id="UP001468345">
    <property type="component" value="Chromosome"/>
</dbReference>
<evidence type="ECO:0000313" key="5">
    <source>
        <dbReference type="Proteomes" id="UP001468345"/>
    </source>
</evidence>
<evidence type="ECO:0000256" key="2">
    <source>
        <dbReference type="SAM" id="Phobius"/>
    </source>
</evidence>
<accession>A0ABZ2WCC4</accession>
<feature type="compositionally biased region" description="Basic and acidic residues" evidence="1">
    <location>
        <begin position="154"/>
        <end position="167"/>
    </location>
</feature>
<organism evidence="4 5">
    <name type="scientific">Staphylococcus casei</name>
    <dbReference type="NCBI Taxonomy" id="201828"/>
    <lineage>
        <taxon>Bacteria</taxon>
        <taxon>Bacillati</taxon>
        <taxon>Bacillota</taxon>
        <taxon>Bacilli</taxon>
        <taxon>Bacillales</taxon>
        <taxon>Staphylococcaceae</taxon>
        <taxon>Staphylococcus</taxon>
    </lineage>
</organism>
<protein>
    <submittedName>
        <fullName evidence="4">DUF4064 domain-containing protein</fullName>
    </submittedName>
</protein>
<dbReference type="Pfam" id="PF13273">
    <property type="entry name" value="DUF4064"/>
    <property type="match status" value="1"/>
</dbReference>
<feature type="transmembrane region" description="Helical" evidence="2">
    <location>
        <begin position="12"/>
        <end position="31"/>
    </location>
</feature>
<feature type="domain" description="DUF4064" evidence="3">
    <location>
        <begin position="2"/>
        <end position="102"/>
    </location>
</feature>
<keyword evidence="2" id="KW-0812">Transmembrane</keyword>
<sequence length="167" mass="18935">MKRKAERIIAWIANGLSLIYLLFLVIGLFLINNPQFVEMYNEMNQQNGVEISSEAFKATAMFQGGILLISTILGIIATILINKHNVLSACLFIVAGLIGIFTANIIALVLWLVVAIMLFSRKNDKKHDKRNALKPNQQNEFSQKQQHAEVNPDTEMKKKKDNDPYIY</sequence>
<keyword evidence="5" id="KW-1185">Reference proteome</keyword>
<feature type="transmembrane region" description="Helical" evidence="2">
    <location>
        <begin position="89"/>
        <end position="119"/>
    </location>
</feature>
<evidence type="ECO:0000259" key="3">
    <source>
        <dbReference type="Pfam" id="PF13273"/>
    </source>
</evidence>
<name>A0ABZ2WCC4_9STAP</name>
<reference evidence="4 5" key="1">
    <citation type="journal article" date="2024" name="ISME J.">
        <title>Staphylococcus epidermidis bacteriocin A37 kills natural competitors with a unique mechanism of action.</title>
        <authorList>
            <person name="Puls J.S."/>
            <person name="Winnerling B."/>
            <person name="Power J.J."/>
            <person name="Kruger A.M."/>
            <person name="Brajtenbach D."/>
            <person name="Johnson M."/>
            <person name="Bilici K."/>
            <person name="Camus L."/>
            <person name="Fliesswasser T."/>
            <person name="Schneider T."/>
            <person name="Sahl H.G."/>
            <person name="Ghosal D."/>
            <person name="Kubitscheck U."/>
            <person name="Heilbronner S."/>
            <person name="Grein F."/>
        </authorList>
    </citation>
    <scope>NUCLEOTIDE SEQUENCE [LARGE SCALE GENOMIC DNA]</scope>
    <source>
        <strain evidence="4 5">SCK7</strain>
    </source>
</reference>
<gene>
    <name evidence="4" type="ORF">SHJJP9002_001787</name>
</gene>
<keyword evidence="2" id="KW-1133">Transmembrane helix</keyword>
<dbReference type="EMBL" id="CP133006">
    <property type="protein sequence ID" value="WZG09819.1"/>
    <property type="molecule type" value="Genomic_DNA"/>
</dbReference>
<feature type="region of interest" description="Disordered" evidence="1">
    <location>
        <begin position="127"/>
        <end position="167"/>
    </location>
</feature>
<dbReference type="InterPro" id="IPR025273">
    <property type="entry name" value="DUF4064"/>
</dbReference>
<proteinExistence type="predicted"/>
<evidence type="ECO:0000256" key="1">
    <source>
        <dbReference type="SAM" id="MobiDB-lite"/>
    </source>
</evidence>
<keyword evidence="2" id="KW-0472">Membrane</keyword>
<feature type="compositionally biased region" description="Polar residues" evidence="1">
    <location>
        <begin position="134"/>
        <end position="145"/>
    </location>
</feature>
<feature type="transmembrane region" description="Helical" evidence="2">
    <location>
        <begin position="60"/>
        <end position="82"/>
    </location>
</feature>